<evidence type="ECO:0000313" key="1">
    <source>
        <dbReference type="EMBL" id="RVW31750.1"/>
    </source>
</evidence>
<dbReference type="AlphaFoldDB" id="A0A438D8H4"/>
<evidence type="ECO:0000313" key="2">
    <source>
        <dbReference type="Proteomes" id="UP000288805"/>
    </source>
</evidence>
<organism evidence="1 2">
    <name type="scientific">Vitis vinifera</name>
    <name type="common">Grape</name>
    <dbReference type="NCBI Taxonomy" id="29760"/>
    <lineage>
        <taxon>Eukaryota</taxon>
        <taxon>Viridiplantae</taxon>
        <taxon>Streptophyta</taxon>
        <taxon>Embryophyta</taxon>
        <taxon>Tracheophyta</taxon>
        <taxon>Spermatophyta</taxon>
        <taxon>Magnoliopsida</taxon>
        <taxon>eudicotyledons</taxon>
        <taxon>Gunneridae</taxon>
        <taxon>Pentapetalae</taxon>
        <taxon>rosids</taxon>
        <taxon>Vitales</taxon>
        <taxon>Vitaceae</taxon>
        <taxon>Viteae</taxon>
        <taxon>Vitis</taxon>
    </lineage>
</organism>
<dbReference type="EMBL" id="QGNW01001742">
    <property type="protein sequence ID" value="RVW31750.1"/>
    <property type="molecule type" value="Genomic_DNA"/>
</dbReference>
<protein>
    <submittedName>
        <fullName evidence="1">Uncharacterized protein</fullName>
    </submittedName>
</protein>
<sequence length="172" mass="20121">MHDGRNSLGHFHMSSDTSKHIKELYPLDHDFCEFRACEKNAVGLPRSKRDRDSIFVVVNRFSKMSHFIPCHKTDDASHVADLFYREIIRLHDDDFRINPFQDEGNDEGTTNKWNKDLIQVPVGPIIRTRAKKFKETLNGLIHNIWAEVNSWKPKKDALHVPQGWISMIQAWE</sequence>
<dbReference type="PANTHER" id="PTHR35046">
    <property type="entry name" value="ZINC KNUCKLE (CCHC-TYPE) FAMILY PROTEIN"/>
    <property type="match status" value="1"/>
</dbReference>
<proteinExistence type="predicted"/>
<comment type="caution">
    <text evidence="1">The sequence shown here is derived from an EMBL/GenBank/DDBJ whole genome shotgun (WGS) entry which is preliminary data.</text>
</comment>
<reference evidence="1 2" key="1">
    <citation type="journal article" date="2018" name="PLoS Genet.">
        <title>Population sequencing reveals clonal diversity and ancestral inbreeding in the grapevine cultivar Chardonnay.</title>
        <authorList>
            <person name="Roach M.J."/>
            <person name="Johnson D.L."/>
            <person name="Bohlmann J."/>
            <person name="van Vuuren H.J."/>
            <person name="Jones S.J."/>
            <person name="Pretorius I.S."/>
            <person name="Schmidt S.A."/>
            <person name="Borneman A.R."/>
        </authorList>
    </citation>
    <scope>NUCLEOTIDE SEQUENCE [LARGE SCALE GENOMIC DNA]</scope>
    <source>
        <strain evidence="2">cv. Chardonnay</strain>
        <tissue evidence="1">Leaf</tissue>
    </source>
</reference>
<name>A0A438D8H4_VITVI</name>
<gene>
    <name evidence="1" type="ORF">CK203_106672</name>
</gene>
<dbReference type="Proteomes" id="UP000288805">
    <property type="component" value="Unassembled WGS sequence"/>
</dbReference>
<accession>A0A438D8H4</accession>
<dbReference type="PANTHER" id="PTHR35046:SF9">
    <property type="entry name" value="RNA-DIRECTED DNA POLYMERASE"/>
    <property type="match status" value="1"/>
</dbReference>